<reference evidence="4" key="1">
    <citation type="journal article" date="2019" name="Int. J. Syst. Evol. Microbiol.">
        <title>The Global Catalogue of Microorganisms (GCM) 10K type strain sequencing project: providing services to taxonomists for standard genome sequencing and annotation.</title>
        <authorList>
            <consortium name="The Broad Institute Genomics Platform"/>
            <consortium name="The Broad Institute Genome Sequencing Center for Infectious Disease"/>
            <person name="Wu L."/>
            <person name="Ma J."/>
        </authorList>
    </citation>
    <scope>NUCLEOTIDE SEQUENCE [LARGE SCALE GENOMIC DNA]</scope>
    <source>
        <strain evidence="4">KCTC 13193</strain>
    </source>
</reference>
<evidence type="ECO:0000313" key="3">
    <source>
        <dbReference type="EMBL" id="MFC2948542.1"/>
    </source>
</evidence>
<keyword evidence="1" id="KW-0175">Coiled coil</keyword>
<dbReference type="InterPro" id="IPR016913">
    <property type="entry name" value="UCP029215"/>
</dbReference>
<dbReference type="EMBL" id="JBHRRZ010000015">
    <property type="protein sequence ID" value="MFC2948542.1"/>
    <property type="molecule type" value="Genomic_DNA"/>
</dbReference>
<dbReference type="Pfam" id="PF09979">
    <property type="entry name" value="DUF2213"/>
    <property type="match status" value="1"/>
</dbReference>
<dbReference type="RefSeq" id="WP_390305642.1">
    <property type="nucleotide sequence ID" value="NZ_JBHRRZ010000015.1"/>
</dbReference>
<keyword evidence="4" id="KW-1185">Reference proteome</keyword>
<feature type="coiled-coil region" evidence="1">
    <location>
        <begin position="207"/>
        <end position="258"/>
    </location>
</feature>
<feature type="region of interest" description="Disordered" evidence="2">
    <location>
        <begin position="323"/>
        <end position="362"/>
    </location>
</feature>
<evidence type="ECO:0000313" key="4">
    <source>
        <dbReference type="Proteomes" id="UP001595387"/>
    </source>
</evidence>
<comment type="caution">
    <text evidence="3">The sequence shown here is derived from an EMBL/GenBank/DDBJ whole genome shotgun (WGS) entry which is preliminary data.</text>
</comment>
<proteinExistence type="predicted"/>
<gene>
    <name evidence="3" type="ORF">ACFODW_09340</name>
</gene>
<evidence type="ECO:0000256" key="1">
    <source>
        <dbReference type="SAM" id="Coils"/>
    </source>
</evidence>
<accession>A0ABV7A627</accession>
<dbReference type="Proteomes" id="UP001595387">
    <property type="component" value="Unassembled WGS sequence"/>
</dbReference>
<evidence type="ECO:0000256" key="2">
    <source>
        <dbReference type="SAM" id="MobiDB-lite"/>
    </source>
</evidence>
<sequence length="362" mass="40479">MKVQRFDKVMIMDYQETAEGYLTVDAPITRPGVFPYQRQDGTIQMEAKLPDDVFSDLTIQSARSKAVTDGHPSEPVTLSNHSQYAKGLSHTDSRVENSMLKVSLTVTDAGLIDKIKNGDQREISIGFLSDVVSEPGTYNGDSYEYAQRNIDINHIAIVEQGRAGPEVSIRNDSAAWQLKNDGGGSEMPKYKIDGKEYEVDPVVKSRLDALEAQKDSAENKAKDYDALQGRYDALEADYKNAKTELEDAKKQNLSEDELDKKVQERVELVSGAKSFLGDEYDFTGKKEREIKEAVIQKVKPDFKGDGKSDEYINAFYDATVERSKQDGFSSTGENHLHTGGSYTGDSDLEEKRKKRLNLRDSK</sequence>
<name>A0ABV7A627_9BACI</name>
<protein>
    <submittedName>
        <fullName evidence="3">DUF2213 domain-containing protein</fullName>
    </submittedName>
</protein>
<dbReference type="PIRSF" id="PIRSF029215">
    <property type="entry name" value="UCP029215"/>
    <property type="match status" value="1"/>
</dbReference>
<organism evidence="3 4">
    <name type="scientific">Virgibacillus sediminis</name>
    <dbReference type="NCBI Taxonomy" id="202260"/>
    <lineage>
        <taxon>Bacteria</taxon>
        <taxon>Bacillati</taxon>
        <taxon>Bacillota</taxon>
        <taxon>Bacilli</taxon>
        <taxon>Bacillales</taxon>
        <taxon>Bacillaceae</taxon>
        <taxon>Virgibacillus</taxon>
    </lineage>
</organism>